<keyword evidence="3" id="KW-0238">DNA-binding</keyword>
<dbReference type="SUPFAM" id="SSF101936">
    <property type="entry name" value="DNA-binding pseudobarrel domain"/>
    <property type="match status" value="1"/>
</dbReference>
<dbReference type="PANTHER" id="PTHR34269">
    <property type="entry name" value="TRANSCRIPTION FACTOR B3-DOMAIN FAMILY-RELATED"/>
    <property type="match status" value="1"/>
</dbReference>
<dbReference type="EMBL" id="JAWXYG010000001">
    <property type="protein sequence ID" value="KAK4283730.1"/>
    <property type="molecule type" value="Genomic_DNA"/>
</dbReference>
<dbReference type="InterPro" id="IPR051442">
    <property type="entry name" value="B3_domain"/>
</dbReference>
<dbReference type="GO" id="GO:0003677">
    <property type="term" value="F:DNA binding"/>
    <property type="evidence" value="ECO:0007669"/>
    <property type="project" value="UniProtKB-KW"/>
</dbReference>
<protein>
    <recommendedName>
        <fullName evidence="8">B3 domain-containing protein</fullName>
    </recommendedName>
</protein>
<gene>
    <name evidence="6" type="ORF">QN277_000652</name>
</gene>
<evidence type="ECO:0000256" key="2">
    <source>
        <dbReference type="ARBA" id="ARBA00023015"/>
    </source>
</evidence>
<dbReference type="PANTHER" id="PTHR34269:SF11">
    <property type="entry name" value="B3 DOMAIN PROTEIN"/>
    <property type="match status" value="1"/>
</dbReference>
<name>A0AAE1THE9_9FABA</name>
<reference evidence="6" key="1">
    <citation type="submission" date="2023-10" db="EMBL/GenBank/DDBJ databases">
        <title>Chromosome-level genome of the transformable northern wattle, Acacia crassicarpa.</title>
        <authorList>
            <person name="Massaro I."/>
            <person name="Sinha N.R."/>
            <person name="Poethig S."/>
            <person name="Leichty A.R."/>
        </authorList>
    </citation>
    <scope>NUCLEOTIDE SEQUENCE</scope>
    <source>
        <strain evidence="6">Acra3RX</strain>
        <tissue evidence="6">Leaf</tissue>
    </source>
</reference>
<organism evidence="6 7">
    <name type="scientific">Acacia crassicarpa</name>
    <name type="common">northern wattle</name>
    <dbReference type="NCBI Taxonomy" id="499986"/>
    <lineage>
        <taxon>Eukaryota</taxon>
        <taxon>Viridiplantae</taxon>
        <taxon>Streptophyta</taxon>
        <taxon>Embryophyta</taxon>
        <taxon>Tracheophyta</taxon>
        <taxon>Spermatophyta</taxon>
        <taxon>Magnoliopsida</taxon>
        <taxon>eudicotyledons</taxon>
        <taxon>Gunneridae</taxon>
        <taxon>Pentapetalae</taxon>
        <taxon>rosids</taxon>
        <taxon>fabids</taxon>
        <taxon>Fabales</taxon>
        <taxon>Fabaceae</taxon>
        <taxon>Caesalpinioideae</taxon>
        <taxon>mimosoid clade</taxon>
        <taxon>Acacieae</taxon>
        <taxon>Acacia</taxon>
    </lineage>
</organism>
<dbReference type="AlphaFoldDB" id="A0AAE1THE9"/>
<evidence type="ECO:0000313" key="6">
    <source>
        <dbReference type="EMBL" id="KAK4283730.1"/>
    </source>
</evidence>
<dbReference type="GO" id="GO:0005634">
    <property type="term" value="C:nucleus"/>
    <property type="evidence" value="ECO:0007669"/>
    <property type="project" value="UniProtKB-SubCell"/>
</dbReference>
<comment type="subcellular location">
    <subcellularLocation>
        <location evidence="1">Nucleus</location>
    </subcellularLocation>
</comment>
<proteinExistence type="predicted"/>
<keyword evidence="2" id="KW-0805">Transcription regulation</keyword>
<accession>A0AAE1THE9</accession>
<keyword evidence="7" id="KW-1185">Reference proteome</keyword>
<keyword evidence="5" id="KW-0539">Nucleus</keyword>
<keyword evidence="4" id="KW-0804">Transcription</keyword>
<evidence type="ECO:0000313" key="7">
    <source>
        <dbReference type="Proteomes" id="UP001293593"/>
    </source>
</evidence>
<evidence type="ECO:0000256" key="3">
    <source>
        <dbReference type="ARBA" id="ARBA00023125"/>
    </source>
</evidence>
<evidence type="ECO:0000256" key="1">
    <source>
        <dbReference type="ARBA" id="ARBA00004123"/>
    </source>
</evidence>
<dbReference type="Proteomes" id="UP001293593">
    <property type="component" value="Unassembled WGS sequence"/>
</dbReference>
<dbReference type="InterPro" id="IPR015300">
    <property type="entry name" value="DNA-bd_pseudobarrel_sf"/>
</dbReference>
<sequence length="137" mass="16014">MDPWGVSLSLKLYDDPWRVKKVLTQDDTSIKNKLTLRIRDVTTMVLPVLGENAERDAETADGAKLWFWDVDTQSLHQLTLKKEARSGSYIITGRWNQDFNKRRDLKVDEEIGLQWDRYNARFNFSVIKRNRPAMGSI</sequence>
<comment type="caution">
    <text evidence="6">The sequence shown here is derived from an EMBL/GenBank/DDBJ whole genome shotgun (WGS) entry which is preliminary data.</text>
</comment>
<evidence type="ECO:0000256" key="4">
    <source>
        <dbReference type="ARBA" id="ARBA00023163"/>
    </source>
</evidence>
<dbReference type="Gene3D" id="2.40.330.10">
    <property type="entry name" value="DNA-binding pseudobarrel domain"/>
    <property type="match status" value="1"/>
</dbReference>
<evidence type="ECO:0000256" key="5">
    <source>
        <dbReference type="ARBA" id="ARBA00023242"/>
    </source>
</evidence>
<evidence type="ECO:0008006" key="8">
    <source>
        <dbReference type="Google" id="ProtNLM"/>
    </source>
</evidence>